<feature type="compositionally biased region" description="Basic and acidic residues" evidence="1">
    <location>
        <begin position="80"/>
        <end position="90"/>
    </location>
</feature>
<gene>
    <name evidence="2" type="primary">BQ5605_C011g06535</name>
    <name evidence="2" type="ORF">BQ5605_C011G06535</name>
</gene>
<dbReference type="Proteomes" id="UP000249464">
    <property type="component" value="Unassembled WGS sequence"/>
</dbReference>
<feature type="region of interest" description="Disordered" evidence="1">
    <location>
        <begin position="71"/>
        <end position="103"/>
    </location>
</feature>
<evidence type="ECO:0000313" key="3">
    <source>
        <dbReference type="Proteomes" id="UP000249464"/>
    </source>
</evidence>
<accession>A0A2X0MA98</accession>
<dbReference type="EMBL" id="FQNC01000011">
    <property type="protein sequence ID" value="SGY12532.1"/>
    <property type="molecule type" value="Genomic_DNA"/>
</dbReference>
<reference evidence="2 3" key="1">
    <citation type="submission" date="2016-11" db="EMBL/GenBank/DDBJ databases">
        <authorList>
            <person name="Jaros S."/>
            <person name="Januszkiewicz K."/>
            <person name="Wedrychowicz H."/>
        </authorList>
    </citation>
    <scope>NUCLEOTIDE SEQUENCE [LARGE SCALE GENOMIC DNA]</scope>
</reference>
<organism evidence="2 3">
    <name type="scientific">Microbotryum silenes-dioicae</name>
    <dbReference type="NCBI Taxonomy" id="796604"/>
    <lineage>
        <taxon>Eukaryota</taxon>
        <taxon>Fungi</taxon>
        <taxon>Dikarya</taxon>
        <taxon>Basidiomycota</taxon>
        <taxon>Pucciniomycotina</taxon>
        <taxon>Microbotryomycetes</taxon>
        <taxon>Microbotryales</taxon>
        <taxon>Microbotryaceae</taxon>
        <taxon>Microbotryum</taxon>
    </lineage>
</organism>
<proteinExistence type="predicted"/>
<sequence>MCPLCRGSATAWCKMQTVKKADDDPDESKRERLLAYTTVVNERRVLMGSGRFANYRLAEGAPFRSLSFDVVSSPQHSSRAQHDATSEHDSNASSERNSLFTGS</sequence>
<dbReference type="AlphaFoldDB" id="A0A2X0MA98"/>
<evidence type="ECO:0000256" key="1">
    <source>
        <dbReference type="SAM" id="MobiDB-lite"/>
    </source>
</evidence>
<evidence type="ECO:0000313" key="2">
    <source>
        <dbReference type="EMBL" id="SGY12532.1"/>
    </source>
</evidence>
<feature type="compositionally biased region" description="Polar residues" evidence="1">
    <location>
        <begin position="91"/>
        <end position="103"/>
    </location>
</feature>
<name>A0A2X0MA98_9BASI</name>
<protein>
    <submittedName>
        <fullName evidence="2">BQ5605_C011g06535 protein</fullName>
    </submittedName>
</protein>
<keyword evidence="3" id="KW-1185">Reference proteome</keyword>